<dbReference type="AlphaFoldDB" id="A0A268FIY1"/>
<dbReference type="Proteomes" id="UP000216961">
    <property type="component" value="Unassembled WGS sequence"/>
</dbReference>
<dbReference type="EMBL" id="NPBQ01000001">
    <property type="protein sequence ID" value="PAD85324.1"/>
    <property type="molecule type" value="Genomic_DNA"/>
</dbReference>
<name>A0A268FIY1_NIACI</name>
<dbReference type="KEGG" id="bcir:C2I06_04475"/>
<reference evidence="1 2" key="1">
    <citation type="submission" date="2017-07" db="EMBL/GenBank/DDBJ databases">
        <title>Isolation and whole genome analysis of endospore-forming bacteria from heroin.</title>
        <authorList>
            <person name="Kalinowski J."/>
            <person name="Ahrens B."/>
            <person name="Al-Dilaimi A."/>
            <person name="Winkler A."/>
            <person name="Wibberg D."/>
            <person name="Schleenbecker U."/>
            <person name="Ruckert C."/>
            <person name="Wolfel R."/>
            <person name="Grass G."/>
        </authorList>
    </citation>
    <scope>NUCLEOTIDE SEQUENCE [LARGE SCALE GENOMIC DNA]</scope>
    <source>
        <strain evidence="1 2">7521-2</strain>
    </source>
</reference>
<proteinExistence type="predicted"/>
<sequence>MNGYLDDLILSSDDINASYELVSLEPSELQEIKNLNPKCKPTNGLHLNYTDLEDNIQQVKYYLSTQLIEAPINSDVSLFAVDTIFDTASFT</sequence>
<evidence type="ECO:0000313" key="1">
    <source>
        <dbReference type="EMBL" id="PAD85324.1"/>
    </source>
</evidence>
<gene>
    <name evidence="1" type="ORF">CHH57_00180</name>
</gene>
<evidence type="ECO:0000313" key="2">
    <source>
        <dbReference type="Proteomes" id="UP000216961"/>
    </source>
</evidence>
<accession>A0A268FIY1</accession>
<comment type="caution">
    <text evidence="1">The sequence shown here is derived from an EMBL/GenBank/DDBJ whole genome shotgun (WGS) entry which is preliminary data.</text>
</comment>
<protein>
    <submittedName>
        <fullName evidence="1">Uncharacterized protein</fullName>
    </submittedName>
</protein>
<organism evidence="1 2">
    <name type="scientific">Niallia circulans</name>
    <name type="common">Bacillus circulans</name>
    <dbReference type="NCBI Taxonomy" id="1397"/>
    <lineage>
        <taxon>Bacteria</taxon>
        <taxon>Bacillati</taxon>
        <taxon>Bacillota</taxon>
        <taxon>Bacilli</taxon>
        <taxon>Bacillales</taxon>
        <taxon>Bacillaceae</taxon>
        <taxon>Niallia</taxon>
    </lineage>
</organism>